<name>A0A1C6SM49_9ACTN</name>
<sequence>MSDADPFTPPHPAAARARRDFAALQRITERHADTAERRGRHTNPYLPEPYEAASLVLALAAGAAEPTPGEEGVDQADLMAALTLLPRVRADVDTLEAGLLELARARGLTWQAIAFGLGLGSAQAARQRFERVSGRADS</sequence>
<evidence type="ECO:0000313" key="1">
    <source>
        <dbReference type="EMBL" id="SCL30279.1"/>
    </source>
</evidence>
<protein>
    <recommendedName>
        <fullName evidence="3">DNA-binding protein</fullName>
    </recommendedName>
</protein>
<gene>
    <name evidence="1" type="ORF">GA0074692_2896</name>
</gene>
<dbReference type="EMBL" id="FMHW01000002">
    <property type="protein sequence ID" value="SCL30279.1"/>
    <property type="molecule type" value="Genomic_DNA"/>
</dbReference>
<proteinExistence type="predicted"/>
<evidence type="ECO:0000313" key="2">
    <source>
        <dbReference type="Proteomes" id="UP000198959"/>
    </source>
</evidence>
<organism evidence="1 2">
    <name type="scientific">Micromonospora pallida</name>
    <dbReference type="NCBI Taxonomy" id="145854"/>
    <lineage>
        <taxon>Bacteria</taxon>
        <taxon>Bacillati</taxon>
        <taxon>Actinomycetota</taxon>
        <taxon>Actinomycetes</taxon>
        <taxon>Micromonosporales</taxon>
        <taxon>Micromonosporaceae</taxon>
        <taxon>Micromonospora</taxon>
    </lineage>
</organism>
<evidence type="ECO:0008006" key="3">
    <source>
        <dbReference type="Google" id="ProtNLM"/>
    </source>
</evidence>
<dbReference type="STRING" id="145854.GA0074692_2896"/>
<dbReference type="OrthoDB" id="4470560at2"/>
<dbReference type="Proteomes" id="UP000198959">
    <property type="component" value="Unassembled WGS sequence"/>
</dbReference>
<dbReference type="RefSeq" id="WP_091644708.1">
    <property type="nucleotide sequence ID" value="NZ_FMHW01000002.1"/>
</dbReference>
<accession>A0A1C6SM49</accession>
<dbReference type="AlphaFoldDB" id="A0A1C6SM49"/>
<reference evidence="2" key="1">
    <citation type="submission" date="2016-06" db="EMBL/GenBank/DDBJ databases">
        <authorList>
            <person name="Varghese N."/>
            <person name="Submissions Spin"/>
        </authorList>
    </citation>
    <scope>NUCLEOTIDE SEQUENCE [LARGE SCALE GENOMIC DNA]</scope>
    <source>
        <strain evidence="2">DSM 43817</strain>
    </source>
</reference>
<keyword evidence="2" id="KW-1185">Reference proteome</keyword>